<evidence type="ECO:0000256" key="3">
    <source>
        <dbReference type="SAM" id="SignalP"/>
    </source>
</evidence>
<dbReference type="GO" id="GO:0008234">
    <property type="term" value="F:cysteine-type peptidase activity"/>
    <property type="evidence" value="ECO:0007669"/>
    <property type="project" value="InterPro"/>
</dbReference>
<dbReference type="InterPro" id="IPR038765">
    <property type="entry name" value="Papain-like_cys_pep_sf"/>
</dbReference>
<dbReference type="Gene3D" id="3.90.70.10">
    <property type="entry name" value="Cysteine proteinases"/>
    <property type="match status" value="1"/>
</dbReference>
<dbReference type="InterPro" id="IPR000169">
    <property type="entry name" value="Pept_cys_AS"/>
</dbReference>
<dbReference type="Pfam" id="PF00112">
    <property type="entry name" value="Peptidase_C1"/>
    <property type="match status" value="1"/>
</dbReference>
<keyword evidence="2" id="KW-1015">Disulfide bond</keyword>
<feature type="domain" description="Cathepsin propeptide inhibitor" evidence="5">
    <location>
        <begin position="21"/>
        <end position="77"/>
    </location>
</feature>
<sequence length="326" mass="36672">MLVLAVCLAWSLVEGEVDIVFDSFLKAYGKQYDSDMDYQYRRAVFHNNLQIANSLAEKDERAKYGVTKFMDMTQDEFRKYYLIPEHHFQNNKDKPYFEIPDSPIIDTIPDAFDWNDKGAVTPVYDQGQCGSCWAFSATEAIESQWYLAHHPLTSLSPQQIVDCDKGRGDEGCNGGDTPTAYEYVISAGGMETETAYPYTGEDDTCAFKTNSVVAKISNWTYVSTTKNETEMQVKLLANGPISICVDAEIWQFYVGGVISALCGTTLDHCVLLTGYDDKYVNILGETVQIWKIRNSWGADWGESGYVYVERNYDLCGVADEPTLPIV</sequence>
<dbReference type="SMART" id="SM00848">
    <property type="entry name" value="Inhibitor_I29"/>
    <property type="match status" value="1"/>
</dbReference>
<name>A0A6B2L9R4_9EUKA</name>
<feature type="domain" description="Peptidase C1A papain C-terminal" evidence="4">
    <location>
        <begin position="108"/>
        <end position="325"/>
    </location>
</feature>
<dbReference type="PROSITE" id="PS00139">
    <property type="entry name" value="THIOL_PROTEASE_CYS"/>
    <property type="match status" value="1"/>
</dbReference>
<dbReference type="InterPro" id="IPR013128">
    <property type="entry name" value="Peptidase_C1A"/>
</dbReference>
<keyword evidence="3" id="KW-0732">Signal</keyword>
<evidence type="ECO:0000313" key="6">
    <source>
        <dbReference type="EMBL" id="NDV33726.1"/>
    </source>
</evidence>
<dbReference type="Pfam" id="PF08246">
    <property type="entry name" value="Inhibitor_I29"/>
    <property type="match status" value="1"/>
</dbReference>
<evidence type="ECO:0000259" key="5">
    <source>
        <dbReference type="SMART" id="SM00848"/>
    </source>
</evidence>
<dbReference type="InterPro" id="IPR039417">
    <property type="entry name" value="Peptidase_C1A_papain-like"/>
</dbReference>
<dbReference type="PROSITE" id="PS00639">
    <property type="entry name" value="THIOL_PROTEASE_HIS"/>
    <property type="match status" value="1"/>
</dbReference>
<dbReference type="SUPFAM" id="SSF54001">
    <property type="entry name" value="Cysteine proteinases"/>
    <property type="match status" value="1"/>
</dbReference>
<dbReference type="PRINTS" id="PR00705">
    <property type="entry name" value="PAPAIN"/>
</dbReference>
<proteinExistence type="inferred from homology"/>
<evidence type="ECO:0008006" key="7">
    <source>
        <dbReference type="Google" id="ProtNLM"/>
    </source>
</evidence>
<comment type="similarity">
    <text evidence="1">Belongs to the peptidase C1 family.</text>
</comment>
<organism evidence="6">
    <name type="scientific">Arcella intermedia</name>
    <dbReference type="NCBI Taxonomy" id="1963864"/>
    <lineage>
        <taxon>Eukaryota</taxon>
        <taxon>Amoebozoa</taxon>
        <taxon>Tubulinea</taxon>
        <taxon>Elardia</taxon>
        <taxon>Arcellinida</taxon>
        <taxon>Sphaerothecina</taxon>
        <taxon>Arcellidae</taxon>
        <taxon>Arcella</taxon>
    </lineage>
</organism>
<dbReference type="InterPro" id="IPR025660">
    <property type="entry name" value="Pept_his_AS"/>
</dbReference>
<feature type="signal peptide" evidence="3">
    <location>
        <begin position="1"/>
        <end position="15"/>
    </location>
</feature>
<dbReference type="GO" id="GO:0006508">
    <property type="term" value="P:proteolysis"/>
    <property type="evidence" value="ECO:0007669"/>
    <property type="project" value="InterPro"/>
</dbReference>
<dbReference type="PANTHER" id="PTHR12411">
    <property type="entry name" value="CYSTEINE PROTEASE FAMILY C1-RELATED"/>
    <property type="match status" value="1"/>
</dbReference>
<dbReference type="InterPro" id="IPR013201">
    <property type="entry name" value="Prot_inhib_I29"/>
</dbReference>
<evidence type="ECO:0000259" key="4">
    <source>
        <dbReference type="SMART" id="SM00645"/>
    </source>
</evidence>
<dbReference type="EMBL" id="GIBP01004757">
    <property type="protein sequence ID" value="NDV33726.1"/>
    <property type="molecule type" value="Transcribed_RNA"/>
</dbReference>
<feature type="chain" id="PRO_5025333991" description="Peptidase C1A papain C-terminal domain-containing protein" evidence="3">
    <location>
        <begin position="16"/>
        <end position="326"/>
    </location>
</feature>
<protein>
    <recommendedName>
        <fullName evidence="7">Peptidase C1A papain C-terminal domain-containing protein</fullName>
    </recommendedName>
</protein>
<reference evidence="6" key="1">
    <citation type="journal article" date="2020" name="J. Eukaryot. Microbiol.">
        <title>De novo Sequencing, Assembly and Annotation of the Transcriptome for the Free-Living Testate Amoeba Arcella intermedia.</title>
        <authorList>
            <person name="Ribeiro G.M."/>
            <person name="Porfirio-Sousa A.L."/>
            <person name="Maurer-Alcala X.X."/>
            <person name="Katz L.A."/>
            <person name="Lahr D.J.G."/>
        </authorList>
    </citation>
    <scope>NUCLEOTIDE SEQUENCE</scope>
</reference>
<evidence type="ECO:0000256" key="2">
    <source>
        <dbReference type="ARBA" id="ARBA00023157"/>
    </source>
</evidence>
<dbReference type="AlphaFoldDB" id="A0A6B2L9R4"/>
<dbReference type="SMART" id="SM00645">
    <property type="entry name" value="Pept_C1"/>
    <property type="match status" value="1"/>
</dbReference>
<evidence type="ECO:0000256" key="1">
    <source>
        <dbReference type="ARBA" id="ARBA00008455"/>
    </source>
</evidence>
<accession>A0A6B2L9R4</accession>
<dbReference type="FunFam" id="3.90.70.10:FF:000332">
    <property type="entry name" value="Cathepsin L1"/>
    <property type="match status" value="1"/>
</dbReference>
<dbReference type="CDD" id="cd02248">
    <property type="entry name" value="Peptidase_C1A"/>
    <property type="match status" value="1"/>
</dbReference>
<dbReference type="InterPro" id="IPR000668">
    <property type="entry name" value="Peptidase_C1A_C"/>
</dbReference>